<evidence type="ECO:0000256" key="1">
    <source>
        <dbReference type="SAM" id="SignalP"/>
    </source>
</evidence>
<protein>
    <submittedName>
        <fullName evidence="3">Type IV secretory pathway VirJ component</fullName>
    </submittedName>
</protein>
<feature type="domain" description="Bacterial virulence" evidence="2">
    <location>
        <begin position="262"/>
        <end position="451"/>
    </location>
</feature>
<comment type="caution">
    <text evidence="3">The sequence shown here is derived from an EMBL/GenBank/DDBJ whole genome shotgun (WGS) entry which is preliminary data.</text>
</comment>
<keyword evidence="1" id="KW-0732">Signal</keyword>
<dbReference type="Gene3D" id="3.40.50.1820">
    <property type="entry name" value="alpha/beta hydrolase"/>
    <property type="match status" value="2"/>
</dbReference>
<dbReference type="InterPro" id="IPR011225">
    <property type="entry name" value="IV_sec_VirJ"/>
</dbReference>
<keyword evidence="4" id="KW-1185">Reference proteome</keyword>
<dbReference type="SUPFAM" id="SSF53474">
    <property type="entry name" value="alpha/beta-Hydrolases"/>
    <property type="match status" value="2"/>
</dbReference>
<sequence>MKNLLTPIILGASLMAMTVKAEAQTPAPTVDAGMIPSPTILMPDGAPKGFVVLLSDKDGWQDEEQSEAERLQKAGSIVLGIDTPNYLKALSKDDGDCIYTVSDIEDVSHQLQRQAGATSYIEPVVAGRGAGGALALAILSQTPAATFDQTLVVDPEAGIPLLNEFCTPAEKTIVNQRMLYGLTDGDLPDPLTAVFTPSADKDGRAHVVTLTGSHPDIDISDTKDDARTAFDDEIDAMIVGEDDSDSPLGLPLSVLDATPQDDIMAVILSGDGGWRDIDSEIGDTLQKRGVPVVGLDSLHYFWQKRTAEETAKDLARIISTYQKRWHVHHVVLIGYSFGADVLPASYNRLPEKLQASVAQMSLLALSHQIDYEVSVTGWLGAGDKGEGDPLDDIKSIKPSLIQCIYGTDDDEDACRDLKAKGVETIEIDGGHHFDGDYEGLAGRILSAAKKRIDG</sequence>
<evidence type="ECO:0000313" key="4">
    <source>
        <dbReference type="Proteomes" id="UP000759443"/>
    </source>
</evidence>
<feature type="signal peptide" evidence="1">
    <location>
        <begin position="1"/>
        <end position="23"/>
    </location>
</feature>
<accession>A0ABS4E283</accession>
<gene>
    <name evidence="3" type="ORF">J2Z17_003512</name>
</gene>
<dbReference type="Pfam" id="PF06057">
    <property type="entry name" value="VirJ"/>
    <property type="match status" value="1"/>
</dbReference>
<dbReference type="InterPro" id="IPR010333">
    <property type="entry name" value="VirJ"/>
</dbReference>
<name>A0ABS4E283_9HYPH</name>
<feature type="chain" id="PRO_5046188890" evidence="1">
    <location>
        <begin position="24"/>
        <end position="454"/>
    </location>
</feature>
<proteinExistence type="predicted"/>
<organism evidence="3 4">
    <name type="scientific">Rhizobium halophytocola</name>
    <dbReference type="NCBI Taxonomy" id="735519"/>
    <lineage>
        <taxon>Bacteria</taxon>
        <taxon>Pseudomonadati</taxon>
        <taxon>Pseudomonadota</taxon>
        <taxon>Alphaproteobacteria</taxon>
        <taxon>Hyphomicrobiales</taxon>
        <taxon>Rhizobiaceae</taxon>
        <taxon>Rhizobium/Agrobacterium group</taxon>
        <taxon>Rhizobium</taxon>
    </lineage>
</organism>
<dbReference type="PIRSF" id="PIRSF029063">
    <property type="entry name" value="IV_sec_VirJ"/>
    <property type="match status" value="1"/>
</dbReference>
<dbReference type="EMBL" id="JAGGJU010000010">
    <property type="protein sequence ID" value="MBP1852057.1"/>
    <property type="molecule type" value="Genomic_DNA"/>
</dbReference>
<evidence type="ECO:0000259" key="2">
    <source>
        <dbReference type="Pfam" id="PF06057"/>
    </source>
</evidence>
<evidence type="ECO:0000313" key="3">
    <source>
        <dbReference type="EMBL" id="MBP1852057.1"/>
    </source>
</evidence>
<dbReference type="InterPro" id="IPR029058">
    <property type="entry name" value="AB_hydrolase_fold"/>
</dbReference>
<dbReference type="Proteomes" id="UP000759443">
    <property type="component" value="Unassembled WGS sequence"/>
</dbReference>
<reference evidence="3 4" key="1">
    <citation type="submission" date="2021-03" db="EMBL/GenBank/DDBJ databases">
        <title>Genomic Encyclopedia of Type Strains, Phase IV (KMG-IV): sequencing the most valuable type-strain genomes for metagenomic binning, comparative biology and taxonomic classification.</title>
        <authorList>
            <person name="Goeker M."/>
        </authorList>
    </citation>
    <scope>NUCLEOTIDE SEQUENCE [LARGE SCALE GENOMIC DNA]</scope>
    <source>
        <strain evidence="3 4">DSM 21600</strain>
    </source>
</reference>
<dbReference type="RefSeq" id="WP_209946907.1">
    <property type="nucleotide sequence ID" value="NZ_JAGGJU010000010.1"/>
</dbReference>